<protein>
    <submittedName>
        <fullName evidence="1">Uncharacterized protein</fullName>
    </submittedName>
</protein>
<reference evidence="1" key="1">
    <citation type="submission" date="2019-08" db="EMBL/GenBank/DDBJ databases">
        <authorList>
            <person name="Kucharzyk K."/>
            <person name="Murdoch R.W."/>
            <person name="Higgins S."/>
            <person name="Loffler F."/>
        </authorList>
    </citation>
    <scope>NUCLEOTIDE SEQUENCE</scope>
</reference>
<gene>
    <name evidence="1" type="ORF">SDC9_210375</name>
</gene>
<evidence type="ECO:0000313" key="1">
    <source>
        <dbReference type="EMBL" id="MPN62623.1"/>
    </source>
</evidence>
<comment type="caution">
    <text evidence="1">The sequence shown here is derived from an EMBL/GenBank/DDBJ whole genome shotgun (WGS) entry which is preliminary data.</text>
</comment>
<accession>A0A645JTK4</accession>
<sequence length="64" mass="7043">MPVTFMKNRTTYKLSCDLSATDKGLLDEMHRFIAKKGDKITVVVGNGGRDVKAVADGVVFKKIK</sequence>
<organism evidence="1">
    <name type="scientific">bioreactor metagenome</name>
    <dbReference type="NCBI Taxonomy" id="1076179"/>
    <lineage>
        <taxon>unclassified sequences</taxon>
        <taxon>metagenomes</taxon>
        <taxon>ecological metagenomes</taxon>
    </lineage>
</organism>
<proteinExistence type="predicted"/>
<dbReference type="AlphaFoldDB" id="A0A645JTK4"/>
<name>A0A645JTK4_9ZZZZ</name>
<dbReference type="EMBL" id="VSSQ01140888">
    <property type="protein sequence ID" value="MPN62623.1"/>
    <property type="molecule type" value="Genomic_DNA"/>
</dbReference>